<dbReference type="CTD" id="4342"/>
<dbReference type="PROSITE" id="PS50011">
    <property type="entry name" value="PROTEIN_KINASE_DOM"/>
    <property type="match status" value="1"/>
</dbReference>
<keyword evidence="5 14" id="KW-0418">Kinase</keyword>
<evidence type="ECO:0000256" key="11">
    <source>
        <dbReference type="SAM" id="MobiDB-lite"/>
    </source>
</evidence>
<keyword evidence="4 9" id="KW-0547">Nucleotide-binding</keyword>
<evidence type="ECO:0000256" key="7">
    <source>
        <dbReference type="ARBA" id="ARBA00047899"/>
    </source>
</evidence>
<gene>
    <name evidence="14" type="primary">LOC117653064</name>
</gene>
<dbReference type="EC" id="2.7.11.1" evidence="1"/>
<accession>A0A6P9A8J1</accession>
<evidence type="ECO:0000259" key="12">
    <source>
        <dbReference type="PROSITE" id="PS50011"/>
    </source>
</evidence>
<dbReference type="AlphaFoldDB" id="A0A6P9A8J1"/>
<evidence type="ECO:0000313" key="13">
    <source>
        <dbReference type="Proteomes" id="UP000515158"/>
    </source>
</evidence>
<dbReference type="RefSeq" id="XP_034254317.1">
    <property type="nucleotide sequence ID" value="XM_034398426.1"/>
</dbReference>
<reference evidence="14" key="1">
    <citation type="submission" date="2025-08" db="UniProtKB">
        <authorList>
            <consortium name="RefSeq"/>
        </authorList>
    </citation>
    <scope>IDENTIFICATION</scope>
    <source>
        <tissue evidence="14">Total insect</tissue>
    </source>
</reference>
<comment type="catalytic activity">
    <reaction evidence="7">
        <text>L-threonyl-[protein] + ATP = O-phospho-L-threonyl-[protein] + ADP + H(+)</text>
        <dbReference type="Rhea" id="RHEA:46608"/>
        <dbReference type="Rhea" id="RHEA-COMP:11060"/>
        <dbReference type="Rhea" id="RHEA-COMP:11605"/>
        <dbReference type="ChEBI" id="CHEBI:15378"/>
        <dbReference type="ChEBI" id="CHEBI:30013"/>
        <dbReference type="ChEBI" id="CHEBI:30616"/>
        <dbReference type="ChEBI" id="CHEBI:61977"/>
        <dbReference type="ChEBI" id="CHEBI:456216"/>
        <dbReference type="EC" id="2.7.11.1"/>
    </reaction>
</comment>
<organism evidence="14">
    <name type="scientific">Thrips palmi</name>
    <name type="common">Melon thrips</name>
    <dbReference type="NCBI Taxonomy" id="161013"/>
    <lineage>
        <taxon>Eukaryota</taxon>
        <taxon>Metazoa</taxon>
        <taxon>Ecdysozoa</taxon>
        <taxon>Arthropoda</taxon>
        <taxon>Hexapoda</taxon>
        <taxon>Insecta</taxon>
        <taxon>Pterygota</taxon>
        <taxon>Neoptera</taxon>
        <taxon>Paraneoptera</taxon>
        <taxon>Thysanoptera</taxon>
        <taxon>Terebrantia</taxon>
        <taxon>Thripoidea</taxon>
        <taxon>Thripidae</taxon>
        <taxon>Thrips</taxon>
    </lineage>
</organism>
<dbReference type="SMART" id="SM00220">
    <property type="entry name" value="S_TKc"/>
    <property type="match status" value="1"/>
</dbReference>
<dbReference type="InParanoid" id="A0A6P9A8J1"/>
<dbReference type="GO" id="GO:0004674">
    <property type="term" value="F:protein serine/threonine kinase activity"/>
    <property type="evidence" value="ECO:0007669"/>
    <property type="project" value="UniProtKB-KW"/>
</dbReference>
<dbReference type="KEGG" id="tpal:117653064"/>
<feature type="domain" description="Protein kinase" evidence="12">
    <location>
        <begin position="150"/>
        <end position="413"/>
    </location>
</feature>
<dbReference type="Pfam" id="PF00069">
    <property type="entry name" value="Pkinase"/>
    <property type="match status" value="1"/>
</dbReference>
<evidence type="ECO:0000256" key="6">
    <source>
        <dbReference type="ARBA" id="ARBA00022840"/>
    </source>
</evidence>
<dbReference type="OrthoDB" id="4062651at2759"/>
<dbReference type="GeneID" id="117653064"/>
<dbReference type="Proteomes" id="UP000515158">
    <property type="component" value="Unplaced"/>
</dbReference>
<dbReference type="PANTHER" id="PTHR44329:SF285">
    <property type="entry name" value="V-MOS MOLONEY MURINE SARCOMA VIRAL ONCO HOMOLOG"/>
    <property type="match status" value="1"/>
</dbReference>
<evidence type="ECO:0000256" key="2">
    <source>
        <dbReference type="ARBA" id="ARBA00022527"/>
    </source>
</evidence>
<evidence type="ECO:0000256" key="3">
    <source>
        <dbReference type="ARBA" id="ARBA00022679"/>
    </source>
</evidence>
<dbReference type="FunCoup" id="A0A6P9A8J1">
    <property type="interactions" value="21"/>
</dbReference>
<dbReference type="PANTHER" id="PTHR44329">
    <property type="entry name" value="SERINE/THREONINE-PROTEIN KINASE TNNI3K-RELATED"/>
    <property type="match status" value="1"/>
</dbReference>
<keyword evidence="3" id="KW-0808">Transferase</keyword>
<keyword evidence="13" id="KW-1185">Reference proteome</keyword>
<evidence type="ECO:0000256" key="8">
    <source>
        <dbReference type="ARBA" id="ARBA00048679"/>
    </source>
</evidence>
<feature type="region of interest" description="Disordered" evidence="11">
    <location>
        <begin position="1"/>
        <end position="22"/>
    </location>
</feature>
<keyword evidence="6 9" id="KW-0067">ATP-binding</keyword>
<dbReference type="GO" id="GO:0005524">
    <property type="term" value="F:ATP binding"/>
    <property type="evidence" value="ECO:0007669"/>
    <property type="project" value="UniProtKB-UniRule"/>
</dbReference>
<dbReference type="PROSITE" id="PS00108">
    <property type="entry name" value="PROTEIN_KINASE_ST"/>
    <property type="match status" value="1"/>
</dbReference>
<protein>
    <recommendedName>
        <fullName evidence="1">non-specific serine/threonine protein kinase</fullName>
        <ecNumber evidence="1">2.7.11.1</ecNumber>
    </recommendedName>
</protein>
<dbReference type="InterPro" id="IPR008271">
    <property type="entry name" value="Ser/Thr_kinase_AS"/>
</dbReference>
<evidence type="ECO:0000256" key="5">
    <source>
        <dbReference type="ARBA" id="ARBA00022777"/>
    </source>
</evidence>
<dbReference type="InterPro" id="IPR051681">
    <property type="entry name" value="Ser/Thr_Kinases-Pseudokinases"/>
</dbReference>
<evidence type="ECO:0000256" key="4">
    <source>
        <dbReference type="ARBA" id="ARBA00022741"/>
    </source>
</evidence>
<dbReference type="InterPro" id="IPR017441">
    <property type="entry name" value="Protein_kinase_ATP_BS"/>
</dbReference>
<dbReference type="PROSITE" id="PS00107">
    <property type="entry name" value="PROTEIN_KINASE_ATP"/>
    <property type="match status" value="1"/>
</dbReference>
<sequence length="414" mass="45923">MSSMASASMRKVVSPRNLGSAFKSPKVNRALNAAIKGDLDWSPHSVASVPKKNSLSPFVSNVSNVLSPYSNTSKPRPAYASSVSRKSKSARKLPWSDGGSSPSPFESDHFIDSVQLIVSPVSRVDKCCHFEPSADTPDRAELIKIFSQKRSGLHILGKGTFGTVLEAKYKGQKVAVKIVPSTPEACRQVKNEMNCLTFHHPNIVSVLKVTPSEDKIAGIVIMERICGYSLQKFVDLGYLRDKVNLRFRYSMQIGTALAYCHKQRILHLDVKPQNVLVDIFTDTCKLCDFGCSSTFEKVEFSLQGTVGYVAPEILQGNKPTAAADVYSLGITMWQLMSGETPYKELRGHTVIYKVVAAEYRPELPEILCPEDGRYLSLVKRCWSQSAECRPTIEEVTNELHLEYTNGKPEHSWVV</sequence>
<comment type="similarity">
    <text evidence="10">Belongs to the protein kinase superfamily.</text>
</comment>
<dbReference type="Gene3D" id="1.10.510.10">
    <property type="entry name" value="Transferase(Phosphotransferase) domain 1"/>
    <property type="match status" value="1"/>
</dbReference>
<dbReference type="Gene3D" id="3.30.200.20">
    <property type="entry name" value="Phosphorylase Kinase, domain 1"/>
    <property type="match status" value="1"/>
</dbReference>
<evidence type="ECO:0000313" key="14">
    <source>
        <dbReference type="RefSeq" id="XP_034254317.1"/>
    </source>
</evidence>
<evidence type="ECO:0000256" key="9">
    <source>
        <dbReference type="PROSITE-ProRule" id="PRU10141"/>
    </source>
</evidence>
<dbReference type="SUPFAM" id="SSF56112">
    <property type="entry name" value="Protein kinase-like (PK-like)"/>
    <property type="match status" value="1"/>
</dbReference>
<feature type="binding site" evidence="9">
    <location>
        <position position="177"/>
    </location>
    <ligand>
        <name>ATP</name>
        <dbReference type="ChEBI" id="CHEBI:30616"/>
    </ligand>
</feature>
<comment type="catalytic activity">
    <reaction evidence="8">
        <text>L-seryl-[protein] + ATP = O-phospho-L-seryl-[protein] + ADP + H(+)</text>
        <dbReference type="Rhea" id="RHEA:17989"/>
        <dbReference type="Rhea" id="RHEA-COMP:9863"/>
        <dbReference type="Rhea" id="RHEA-COMP:11604"/>
        <dbReference type="ChEBI" id="CHEBI:15378"/>
        <dbReference type="ChEBI" id="CHEBI:29999"/>
        <dbReference type="ChEBI" id="CHEBI:30616"/>
        <dbReference type="ChEBI" id="CHEBI:83421"/>
        <dbReference type="ChEBI" id="CHEBI:456216"/>
        <dbReference type="EC" id="2.7.11.1"/>
    </reaction>
</comment>
<keyword evidence="2 10" id="KW-0723">Serine/threonine-protein kinase</keyword>
<evidence type="ECO:0000256" key="1">
    <source>
        <dbReference type="ARBA" id="ARBA00012513"/>
    </source>
</evidence>
<dbReference type="InterPro" id="IPR000719">
    <property type="entry name" value="Prot_kinase_dom"/>
</dbReference>
<evidence type="ECO:0000256" key="10">
    <source>
        <dbReference type="RuleBase" id="RU000304"/>
    </source>
</evidence>
<name>A0A6P9A8J1_THRPL</name>
<dbReference type="InterPro" id="IPR011009">
    <property type="entry name" value="Kinase-like_dom_sf"/>
</dbReference>
<proteinExistence type="inferred from homology"/>